<name>A0A3A1UP72_9BACL</name>
<dbReference type="OrthoDB" id="2549353at2"/>
<keyword evidence="1" id="KW-0812">Transmembrane</keyword>
<sequence length="173" mass="19412">MRTYKTNLFFFIVLVVLGVISYVMERSEVNELQAEAQMMSLLAVQEYEPFYSLAATQAERQALNKLESDTSLGPGVWTREALVTVGLLPADQSRLTLEDAEAIVGQTLEPDKIIERFNDIAGAPDWQGGSGTDLKIYYLDDERRDAITVLNRMTVSYVSYDESGEKSVQLTKE</sequence>
<organism evidence="2 3">
    <name type="scientific">Paenibacillus nanensis</name>
    <dbReference type="NCBI Taxonomy" id="393251"/>
    <lineage>
        <taxon>Bacteria</taxon>
        <taxon>Bacillati</taxon>
        <taxon>Bacillota</taxon>
        <taxon>Bacilli</taxon>
        <taxon>Bacillales</taxon>
        <taxon>Paenibacillaceae</taxon>
        <taxon>Paenibacillus</taxon>
    </lineage>
</organism>
<gene>
    <name evidence="2" type="ORF">D3P08_24795</name>
</gene>
<dbReference type="RefSeq" id="WP_119602813.1">
    <property type="nucleotide sequence ID" value="NZ_QXQA01000022.1"/>
</dbReference>
<accession>A0A3A1UP72</accession>
<evidence type="ECO:0000313" key="3">
    <source>
        <dbReference type="Proteomes" id="UP000266482"/>
    </source>
</evidence>
<feature type="transmembrane region" description="Helical" evidence="1">
    <location>
        <begin position="7"/>
        <end position="24"/>
    </location>
</feature>
<protein>
    <submittedName>
        <fullName evidence="2">Uncharacterized protein</fullName>
    </submittedName>
</protein>
<proteinExistence type="predicted"/>
<evidence type="ECO:0000256" key="1">
    <source>
        <dbReference type="SAM" id="Phobius"/>
    </source>
</evidence>
<keyword evidence="1" id="KW-1133">Transmembrane helix</keyword>
<evidence type="ECO:0000313" key="2">
    <source>
        <dbReference type="EMBL" id="RIX47898.1"/>
    </source>
</evidence>
<comment type="caution">
    <text evidence="2">The sequence shown here is derived from an EMBL/GenBank/DDBJ whole genome shotgun (WGS) entry which is preliminary data.</text>
</comment>
<reference evidence="2 3" key="1">
    <citation type="submission" date="2018-09" db="EMBL/GenBank/DDBJ databases">
        <title>Paenibacillus aracenensis nov. sp. isolated from a cave in southern Spain.</title>
        <authorList>
            <person name="Jurado V."/>
            <person name="Gutierrez-Patricio S."/>
            <person name="Gonzalez-Pimentel J.L."/>
            <person name="Miller A.Z."/>
            <person name="Laiz L."/>
            <person name="Saiz-Jimenez C."/>
        </authorList>
    </citation>
    <scope>NUCLEOTIDE SEQUENCE [LARGE SCALE GENOMIC DNA]</scope>
    <source>
        <strain evidence="2 3">DSM 22867</strain>
    </source>
</reference>
<keyword evidence="1" id="KW-0472">Membrane</keyword>
<dbReference type="Proteomes" id="UP000266482">
    <property type="component" value="Unassembled WGS sequence"/>
</dbReference>
<dbReference type="AlphaFoldDB" id="A0A3A1UP72"/>
<dbReference type="EMBL" id="QXQA01000022">
    <property type="protein sequence ID" value="RIX47898.1"/>
    <property type="molecule type" value="Genomic_DNA"/>
</dbReference>
<keyword evidence="3" id="KW-1185">Reference proteome</keyword>